<feature type="disulfide bond" evidence="4">
    <location>
        <begin position="43"/>
        <end position="97"/>
    </location>
</feature>
<dbReference type="PANTHER" id="PTHR11339">
    <property type="entry name" value="EXTRACELLULAR MATRIX GLYCOPROTEIN RELATED"/>
    <property type="match status" value="1"/>
</dbReference>
<evidence type="ECO:0000256" key="1">
    <source>
        <dbReference type="ARBA" id="ARBA00004613"/>
    </source>
</evidence>
<sequence>MNLTIFFSFLGLEKNKSCKLQTITSFITDKGCKSLQPIDMTFCEGACDTYSKYSASAASMQHRCTCCQEVKTHNETISLACSDGTIKPYNYIYVDKCDCRTTSCGPDFKRTRTRRYLPKIASEEFH</sequence>
<comment type="subcellular location">
    <subcellularLocation>
        <location evidence="1">Secreted</location>
    </subcellularLocation>
</comment>
<evidence type="ECO:0000313" key="7">
    <source>
        <dbReference type="Proteomes" id="UP000694620"/>
    </source>
</evidence>
<evidence type="ECO:0000256" key="2">
    <source>
        <dbReference type="ARBA" id="ARBA00022525"/>
    </source>
</evidence>
<feature type="disulfide bond" evidence="4">
    <location>
        <begin position="47"/>
        <end position="99"/>
    </location>
</feature>
<protein>
    <recommendedName>
        <fullName evidence="5">CTCK domain-containing protein</fullName>
    </recommendedName>
</protein>
<proteinExistence type="predicted"/>
<dbReference type="SUPFAM" id="SSF57501">
    <property type="entry name" value="Cystine-knot cytokines"/>
    <property type="match status" value="1"/>
</dbReference>
<dbReference type="PROSITE" id="PS01225">
    <property type="entry name" value="CTCK_2"/>
    <property type="match status" value="1"/>
</dbReference>
<dbReference type="PANTHER" id="PTHR11339:SF384">
    <property type="entry name" value="MUCIN-2"/>
    <property type="match status" value="1"/>
</dbReference>
<reference evidence="6" key="1">
    <citation type="submission" date="2021-06" db="EMBL/GenBank/DDBJ databases">
        <authorList>
            <consortium name="Wellcome Sanger Institute Data Sharing"/>
        </authorList>
    </citation>
    <scope>NUCLEOTIDE SEQUENCE [LARGE SCALE GENOMIC DNA]</scope>
</reference>
<reference evidence="6" key="3">
    <citation type="submission" date="2025-09" db="UniProtKB">
        <authorList>
            <consortium name="Ensembl"/>
        </authorList>
    </citation>
    <scope>IDENTIFICATION</scope>
</reference>
<evidence type="ECO:0000313" key="6">
    <source>
        <dbReference type="Ensembl" id="ENSECRP00000027983.1"/>
    </source>
</evidence>
<dbReference type="InterPro" id="IPR006208">
    <property type="entry name" value="Glyco_hormone_CN"/>
</dbReference>
<keyword evidence="3 4" id="KW-1015">Disulfide bond</keyword>
<dbReference type="Ensembl" id="ENSECRT00000028569.1">
    <property type="protein sequence ID" value="ENSECRP00000027983.1"/>
    <property type="gene ID" value="ENSECRG00000018942.1"/>
</dbReference>
<organism evidence="6 7">
    <name type="scientific">Erpetoichthys calabaricus</name>
    <name type="common">Rope fish</name>
    <name type="synonym">Calamoichthys calabaricus</name>
    <dbReference type="NCBI Taxonomy" id="27687"/>
    <lineage>
        <taxon>Eukaryota</taxon>
        <taxon>Metazoa</taxon>
        <taxon>Chordata</taxon>
        <taxon>Craniata</taxon>
        <taxon>Vertebrata</taxon>
        <taxon>Euteleostomi</taxon>
        <taxon>Actinopterygii</taxon>
        <taxon>Polypteriformes</taxon>
        <taxon>Polypteridae</taxon>
        <taxon>Erpetoichthys</taxon>
    </lineage>
</organism>
<evidence type="ECO:0000259" key="5">
    <source>
        <dbReference type="PROSITE" id="PS01225"/>
    </source>
</evidence>
<feature type="domain" description="CTCK" evidence="5">
    <location>
        <begin position="18"/>
        <end position="105"/>
    </location>
</feature>
<dbReference type="PROSITE" id="PS01185">
    <property type="entry name" value="CTCK_1"/>
    <property type="match status" value="1"/>
</dbReference>
<comment type="caution">
    <text evidence="4">Lacks conserved residue(s) required for the propagation of feature annotation.</text>
</comment>
<feature type="disulfide bond" evidence="4">
    <location>
        <begin position="32"/>
        <end position="81"/>
    </location>
</feature>
<keyword evidence="2" id="KW-0964">Secreted</keyword>
<evidence type="ECO:0000256" key="3">
    <source>
        <dbReference type="ARBA" id="ARBA00023157"/>
    </source>
</evidence>
<dbReference type="GeneTree" id="ENSGT00940000163235"/>
<dbReference type="Proteomes" id="UP000694620">
    <property type="component" value="Chromosome 2"/>
</dbReference>
<dbReference type="InterPro" id="IPR006207">
    <property type="entry name" value="Cys_knot_C"/>
</dbReference>
<dbReference type="Pfam" id="PF00007">
    <property type="entry name" value="Cys_knot"/>
    <property type="match status" value="1"/>
</dbReference>
<evidence type="ECO:0000256" key="4">
    <source>
        <dbReference type="PROSITE-ProRule" id="PRU00039"/>
    </source>
</evidence>
<dbReference type="InterPro" id="IPR050780">
    <property type="entry name" value="Mucin_vWF_Thrombospondin_sf"/>
</dbReference>
<reference evidence="6" key="2">
    <citation type="submission" date="2025-08" db="UniProtKB">
        <authorList>
            <consortium name="Ensembl"/>
        </authorList>
    </citation>
    <scope>IDENTIFICATION</scope>
</reference>
<dbReference type="GO" id="GO:0005576">
    <property type="term" value="C:extracellular region"/>
    <property type="evidence" value="ECO:0007669"/>
    <property type="project" value="UniProtKB-SubCell"/>
</dbReference>
<dbReference type="Gene3D" id="2.10.90.10">
    <property type="entry name" value="Cystine-knot cytokines"/>
    <property type="match status" value="1"/>
</dbReference>
<accession>A0A8C4TAS5</accession>
<dbReference type="InterPro" id="IPR029034">
    <property type="entry name" value="Cystine-knot_cytokine"/>
</dbReference>
<keyword evidence="7" id="KW-1185">Reference proteome</keyword>
<dbReference type="AlphaFoldDB" id="A0A8C4TAS5"/>
<dbReference type="SMART" id="SM00041">
    <property type="entry name" value="CT"/>
    <property type="match status" value="1"/>
</dbReference>
<name>A0A8C4TAS5_ERPCA</name>